<comment type="similarity">
    <text evidence="1">Belongs to the class-I pyridoxal-phosphate-dependent aminotransferase family.</text>
</comment>
<evidence type="ECO:0000256" key="1">
    <source>
        <dbReference type="RuleBase" id="RU000481"/>
    </source>
</evidence>
<dbReference type="Gene3D" id="3.40.640.10">
    <property type="entry name" value="Type I PLP-dependent aspartate aminotransferase-like (Major domain)"/>
    <property type="match status" value="1"/>
</dbReference>
<sequence length="366" mass="39438">MTLTMQQWIFVESYGRYTLDLGDSNVELADITTVPGFAEITTVPLGYGHQAGLPELRAAIAARYHNVDPADVLVCHGAQEAFSLLVRSLEITDRSEAVVIGSGWSQHTYYPAEVGLSVVTVALDPCEHTLLAAVAEAVTWRTKVIVVATPENPTGWTASRDFIEAVADIADAYDAVLVVDEEYVCDPDMSAAGISDCVAVISGLSKLHGLPGLRIGWCIATADLVDRCTQRKHLTTISNSVLCESIATAILRDGDRFLARARTLCRSGAHTLQEWASVLPQVSIVNARDDLPFAWLRIDKSLDSLAVARRALDEGVLVIPGEVFDRPGYLRVAIARPPVDLDRGLKVLARAVCGPRLDPLTAGGRA</sequence>
<organism evidence="3 4">
    <name type="scientific">Rhodococcus pyridinivorans AK37</name>
    <dbReference type="NCBI Taxonomy" id="1114960"/>
    <lineage>
        <taxon>Bacteria</taxon>
        <taxon>Bacillati</taxon>
        <taxon>Actinomycetota</taxon>
        <taxon>Actinomycetes</taxon>
        <taxon>Mycobacteriales</taxon>
        <taxon>Nocardiaceae</taxon>
        <taxon>Rhodococcus</taxon>
    </lineage>
</organism>
<dbReference type="Proteomes" id="UP000005064">
    <property type="component" value="Unassembled WGS sequence"/>
</dbReference>
<dbReference type="PANTHER" id="PTHR43510:SF1">
    <property type="entry name" value="AMINOTRANSFERASE FUNCTION, HYPOTHETICAL (EUROFUNG)"/>
    <property type="match status" value="1"/>
</dbReference>
<name>H0JNP9_9NOCA</name>
<dbReference type="RefSeq" id="WP_006551228.1">
    <property type="nucleotide sequence ID" value="NZ_AHBW01000033.1"/>
</dbReference>
<dbReference type="InterPro" id="IPR015421">
    <property type="entry name" value="PyrdxlP-dep_Trfase_major"/>
</dbReference>
<dbReference type="CDD" id="cd00609">
    <property type="entry name" value="AAT_like"/>
    <property type="match status" value="1"/>
</dbReference>
<dbReference type="InterPro" id="IPR004838">
    <property type="entry name" value="NHTrfase_class1_PyrdxlP-BS"/>
</dbReference>
<evidence type="ECO:0000313" key="4">
    <source>
        <dbReference type="Proteomes" id="UP000005064"/>
    </source>
</evidence>
<evidence type="ECO:0000259" key="2">
    <source>
        <dbReference type="Pfam" id="PF00155"/>
    </source>
</evidence>
<dbReference type="GO" id="GO:0030170">
    <property type="term" value="F:pyridoxal phosphate binding"/>
    <property type="evidence" value="ECO:0007669"/>
    <property type="project" value="InterPro"/>
</dbReference>
<dbReference type="Gene3D" id="3.90.1150.10">
    <property type="entry name" value="Aspartate Aminotransferase, domain 1"/>
    <property type="match status" value="1"/>
</dbReference>
<dbReference type="InterPro" id="IPR004839">
    <property type="entry name" value="Aminotransferase_I/II_large"/>
</dbReference>
<feature type="domain" description="Aminotransferase class I/classII large" evidence="2">
    <location>
        <begin position="46"/>
        <end position="346"/>
    </location>
</feature>
<comment type="cofactor">
    <cofactor evidence="1">
        <name>pyridoxal 5'-phosphate</name>
        <dbReference type="ChEBI" id="CHEBI:597326"/>
    </cofactor>
</comment>
<dbReference type="EMBL" id="AHBW01000033">
    <property type="protein sequence ID" value="EHK85021.1"/>
    <property type="molecule type" value="Genomic_DNA"/>
</dbReference>
<dbReference type="Pfam" id="PF00155">
    <property type="entry name" value="Aminotran_1_2"/>
    <property type="match status" value="1"/>
</dbReference>
<dbReference type="InterPro" id="IPR015422">
    <property type="entry name" value="PyrdxlP-dep_Trfase_small"/>
</dbReference>
<reference evidence="3 4" key="1">
    <citation type="submission" date="2011-12" db="EMBL/GenBank/DDBJ databases">
        <authorList>
            <person name="Kriszt B."/>
            <person name="Tancsics A."/>
            <person name="Cserhati M."/>
            <person name="Toth A."/>
            <person name="Nagy I."/>
            <person name="Horvath B."/>
            <person name="Tamura T."/>
            <person name="Kukolya J."/>
            <person name="Szoboszlay S."/>
        </authorList>
    </citation>
    <scope>NUCLEOTIDE SEQUENCE [LARGE SCALE GENOMIC DNA]</scope>
    <source>
        <strain evidence="3 4">AK37</strain>
    </source>
</reference>
<comment type="caution">
    <text evidence="3">The sequence shown here is derived from an EMBL/GenBank/DDBJ whole genome shotgun (WGS) entry which is preliminary data.</text>
</comment>
<protein>
    <recommendedName>
        <fullName evidence="1">Aminotransferase</fullName>
        <ecNumber evidence="1">2.6.1.-</ecNumber>
    </recommendedName>
</protein>
<accession>H0JNP9</accession>
<dbReference type="PANTHER" id="PTHR43510">
    <property type="entry name" value="AMINOTRANSFERASE FUNCTION, HYPOTHETICAL (EUROFUNG)"/>
    <property type="match status" value="1"/>
</dbReference>
<dbReference type="GO" id="GO:0008483">
    <property type="term" value="F:transaminase activity"/>
    <property type="evidence" value="ECO:0007669"/>
    <property type="project" value="UniProtKB-KW"/>
</dbReference>
<dbReference type="InterPro" id="IPR015424">
    <property type="entry name" value="PyrdxlP-dep_Trfase"/>
</dbReference>
<dbReference type="SUPFAM" id="SSF53383">
    <property type="entry name" value="PLP-dependent transferases"/>
    <property type="match status" value="1"/>
</dbReference>
<evidence type="ECO:0000313" key="3">
    <source>
        <dbReference type="EMBL" id="EHK85021.1"/>
    </source>
</evidence>
<dbReference type="EC" id="2.6.1.-" evidence="1"/>
<dbReference type="AlphaFoldDB" id="H0JNP9"/>
<dbReference type="PATRIC" id="fig|1114960.4.peg.1249"/>
<keyword evidence="1 3" id="KW-0808">Transferase</keyword>
<dbReference type="PROSITE" id="PS00105">
    <property type="entry name" value="AA_TRANSFER_CLASS_1"/>
    <property type="match status" value="1"/>
</dbReference>
<proteinExistence type="inferred from homology"/>
<keyword evidence="1 3" id="KW-0032">Aminotransferase</keyword>
<gene>
    <name evidence="3" type="ORF">AK37_06212</name>
</gene>